<comment type="caution">
    <text evidence="1">The sequence shown here is derived from an EMBL/GenBank/DDBJ whole genome shotgun (WGS) entry which is preliminary data.</text>
</comment>
<sequence>METMRCLKLAWHDQRRVSSDFLSRCLRRTQTQLGDFMPSVVPYLTEGCVSCRSGVRAIPFMQVVLMLSSDSDSEDDRDRTTLDSLLSSLIGELERNVARLVQRRPFSEEQLIVLRLLSIMMSRIKSSAKASGPNDSACQNYCSTSAAVDLHASGIMDQLPRASSRLVFKHGEL</sequence>
<proteinExistence type="predicted"/>
<evidence type="ECO:0000313" key="1">
    <source>
        <dbReference type="EMBL" id="KAH8041776.1"/>
    </source>
</evidence>
<reference evidence="1" key="2">
    <citation type="submission" date="2021-09" db="EMBL/GenBank/DDBJ databases">
        <authorList>
            <person name="Jia N."/>
            <person name="Wang J."/>
            <person name="Shi W."/>
            <person name="Du L."/>
            <person name="Sun Y."/>
            <person name="Zhan W."/>
            <person name="Jiang J."/>
            <person name="Wang Q."/>
            <person name="Zhang B."/>
            <person name="Ji P."/>
            <person name="Sakyi L.B."/>
            <person name="Cui X."/>
            <person name="Yuan T."/>
            <person name="Jiang B."/>
            <person name="Yang W."/>
            <person name="Lam T.T.-Y."/>
            <person name="Chang Q."/>
            <person name="Ding S."/>
            <person name="Wang X."/>
            <person name="Zhu J."/>
            <person name="Ruan X."/>
            <person name="Zhao L."/>
            <person name="Wei J."/>
            <person name="Que T."/>
            <person name="Du C."/>
            <person name="Cheng J."/>
            <person name="Dai P."/>
            <person name="Han X."/>
            <person name="Huang E."/>
            <person name="Gao Y."/>
            <person name="Liu J."/>
            <person name="Shao H."/>
            <person name="Ye R."/>
            <person name="Li L."/>
            <person name="Wei W."/>
            <person name="Wang X."/>
            <person name="Wang C."/>
            <person name="Huo Q."/>
            <person name="Li W."/>
            <person name="Guo W."/>
            <person name="Chen H."/>
            <person name="Chen S."/>
            <person name="Zhou L."/>
            <person name="Zhou L."/>
            <person name="Ni X."/>
            <person name="Tian J."/>
            <person name="Zhou Y."/>
            <person name="Sheng Y."/>
            <person name="Liu T."/>
            <person name="Pan Y."/>
            <person name="Xia L."/>
            <person name="Li J."/>
            <person name="Zhao F."/>
            <person name="Cao W."/>
        </authorList>
    </citation>
    <scope>NUCLEOTIDE SEQUENCE</scope>
    <source>
        <strain evidence="1">Rmic-2018</strain>
        <tissue evidence="1">Larvae</tissue>
    </source>
</reference>
<organism evidence="1 2">
    <name type="scientific">Rhipicephalus microplus</name>
    <name type="common">Cattle tick</name>
    <name type="synonym">Boophilus microplus</name>
    <dbReference type="NCBI Taxonomy" id="6941"/>
    <lineage>
        <taxon>Eukaryota</taxon>
        <taxon>Metazoa</taxon>
        <taxon>Ecdysozoa</taxon>
        <taxon>Arthropoda</taxon>
        <taxon>Chelicerata</taxon>
        <taxon>Arachnida</taxon>
        <taxon>Acari</taxon>
        <taxon>Parasitiformes</taxon>
        <taxon>Ixodida</taxon>
        <taxon>Ixodoidea</taxon>
        <taxon>Ixodidae</taxon>
        <taxon>Rhipicephalinae</taxon>
        <taxon>Rhipicephalus</taxon>
        <taxon>Boophilus</taxon>
    </lineage>
</organism>
<dbReference type="Proteomes" id="UP000821866">
    <property type="component" value="Chromosome 1"/>
</dbReference>
<reference evidence="1" key="1">
    <citation type="journal article" date="2020" name="Cell">
        <title>Large-Scale Comparative Analyses of Tick Genomes Elucidate Their Genetic Diversity and Vector Capacities.</title>
        <authorList>
            <consortium name="Tick Genome and Microbiome Consortium (TIGMIC)"/>
            <person name="Jia N."/>
            <person name="Wang J."/>
            <person name="Shi W."/>
            <person name="Du L."/>
            <person name="Sun Y."/>
            <person name="Zhan W."/>
            <person name="Jiang J.F."/>
            <person name="Wang Q."/>
            <person name="Zhang B."/>
            <person name="Ji P."/>
            <person name="Bell-Sakyi L."/>
            <person name="Cui X.M."/>
            <person name="Yuan T.T."/>
            <person name="Jiang B.G."/>
            <person name="Yang W.F."/>
            <person name="Lam T.T."/>
            <person name="Chang Q.C."/>
            <person name="Ding S.J."/>
            <person name="Wang X.J."/>
            <person name="Zhu J.G."/>
            <person name="Ruan X.D."/>
            <person name="Zhao L."/>
            <person name="Wei J.T."/>
            <person name="Ye R.Z."/>
            <person name="Que T.C."/>
            <person name="Du C.H."/>
            <person name="Zhou Y.H."/>
            <person name="Cheng J.X."/>
            <person name="Dai P.F."/>
            <person name="Guo W.B."/>
            <person name="Han X.H."/>
            <person name="Huang E.J."/>
            <person name="Li L.F."/>
            <person name="Wei W."/>
            <person name="Gao Y.C."/>
            <person name="Liu J.Z."/>
            <person name="Shao H.Z."/>
            <person name="Wang X."/>
            <person name="Wang C.C."/>
            <person name="Yang T.C."/>
            <person name="Huo Q.B."/>
            <person name="Li W."/>
            <person name="Chen H.Y."/>
            <person name="Chen S.E."/>
            <person name="Zhou L.G."/>
            <person name="Ni X.B."/>
            <person name="Tian J.H."/>
            <person name="Sheng Y."/>
            <person name="Liu T."/>
            <person name="Pan Y.S."/>
            <person name="Xia L.Y."/>
            <person name="Li J."/>
            <person name="Zhao F."/>
            <person name="Cao W.C."/>
        </authorList>
    </citation>
    <scope>NUCLEOTIDE SEQUENCE</scope>
    <source>
        <strain evidence="1">Rmic-2018</strain>
    </source>
</reference>
<accession>A0A9J6F7Y9</accession>
<dbReference type="VEuPathDB" id="VectorBase:LOC119161597"/>
<protein>
    <submittedName>
        <fullName evidence="1">Uncharacterized protein</fullName>
    </submittedName>
</protein>
<evidence type="ECO:0000313" key="2">
    <source>
        <dbReference type="Proteomes" id="UP000821866"/>
    </source>
</evidence>
<dbReference type="AlphaFoldDB" id="A0A9J6F7Y9"/>
<name>A0A9J6F7Y9_RHIMP</name>
<keyword evidence="2" id="KW-1185">Reference proteome</keyword>
<dbReference type="EMBL" id="JABSTU010000001">
    <property type="protein sequence ID" value="KAH8041776.1"/>
    <property type="molecule type" value="Genomic_DNA"/>
</dbReference>
<gene>
    <name evidence="1" type="ORF">HPB51_017898</name>
</gene>